<dbReference type="GO" id="GO:0140741">
    <property type="term" value="F:tRNA-uracil-4 sulfurtransferase activity"/>
    <property type="evidence" value="ECO:0007669"/>
    <property type="project" value="UniProtKB-EC"/>
</dbReference>
<keyword evidence="4 19" id="KW-0820">tRNA-binding</keyword>
<feature type="binding site" evidence="19">
    <location>
        <position position="287"/>
    </location>
    <ligand>
        <name>ATP</name>
        <dbReference type="ChEBI" id="CHEBI:30616"/>
    </ligand>
</feature>
<dbReference type="Pfam" id="PF02926">
    <property type="entry name" value="THUMP"/>
    <property type="match status" value="1"/>
</dbReference>
<dbReference type="InterPro" id="IPR049961">
    <property type="entry name" value="ThiI_N"/>
</dbReference>
<keyword evidence="8 19" id="KW-0694">RNA-binding</keyword>
<comment type="catalytic activity">
    <reaction evidence="10 19">
        <text>[ThiI sulfur-carrier protein]-S-sulfanyl-L-cysteine + a uridine in tRNA + 2 reduced [2Fe-2S]-[ferredoxin] + ATP + H(+) = [ThiI sulfur-carrier protein]-L-cysteine + a 4-thiouridine in tRNA + 2 oxidized [2Fe-2S]-[ferredoxin] + AMP + diphosphate</text>
        <dbReference type="Rhea" id="RHEA:24176"/>
        <dbReference type="Rhea" id="RHEA-COMP:10000"/>
        <dbReference type="Rhea" id="RHEA-COMP:10001"/>
        <dbReference type="Rhea" id="RHEA-COMP:13337"/>
        <dbReference type="Rhea" id="RHEA-COMP:13338"/>
        <dbReference type="Rhea" id="RHEA-COMP:13339"/>
        <dbReference type="Rhea" id="RHEA-COMP:13340"/>
        <dbReference type="ChEBI" id="CHEBI:15378"/>
        <dbReference type="ChEBI" id="CHEBI:29950"/>
        <dbReference type="ChEBI" id="CHEBI:30616"/>
        <dbReference type="ChEBI" id="CHEBI:33019"/>
        <dbReference type="ChEBI" id="CHEBI:33737"/>
        <dbReference type="ChEBI" id="CHEBI:33738"/>
        <dbReference type="ChEBI" id="CHEBI:61963"/>
        <dbReference type="ChEBI" id="CHEBI:65315"/>
        <dbReference type="ChEBI" id="CHEBI:136798"/>
        <dbReference type="ChEBI" id="CHEBI:456215"/>
        <dbReference type="EC" id="2.8.1.4"/>
    </reaction>
</comment>
<feature type="binding site" evidence="19">
    <location>
        <position position="265"/>
    </location>
    <ligand>
        <name>ATP</name>
        <dbReference type="ChEBI" id="CHEBI:30616"/>
    </ligand>
</feature>
<comment type="caution">
    <text evidence="21">The sequence shown here is derived from an EMBL/GenBank/DDBJ whole genome shotgun (WGS) entry which is preliminary data.</text>
</comment>
<dbReference type="SUPFAM" id="SSF143437">
    <property type="entry name" value="THUMP domain-like"/>
    <property type="match status" value="1"/>
</dbReference>
<dbReference type="SUPFAM" id="SSF52402">
    <property type="entry name" value="Adenine nucleotide alpha hydrolases-like"/>
    <property type="match status" value="1"/>
</dbReference>
<evidence type="ECO:0000256" key="5">
    <source>
        <dbReference type="ARBA" id="ARBA00022679"/>
    </source>
</evidence>
<feature type="binding site" evidence="19">
    <location>
        <position position="296"/>
    </location>
    <ligand>
        <name>ATP</name>
        <dbReference type="ChEBI" id="CHEBI:30616"/>
    </ligand>
</feature>
<dbReference type="PROSITE" id="PS51165">
    <property type="entry name" value="THUMP"/>
    <property type="match status" value="1"/>
</dbReference>
<comment type="pathway">
    <text evidence="2 19">Cofactor biosynthesis; thiamine diphosphate biosynthesis.</text>
</comment>
<evidence type="ECO:0000259" key="20">
    <source>
        <dbReference type="PROSITE" id="PS51165"/>
    </source>
</evidence>
<dbReference type="EC" id="2.8.1.4" evidence="14 19"/>
<reference evidence="21 22" key="1">
    <citation type="submission" date="2013-12" db="EMBL/GenBank/DDBJ databases">
        <title>Draft genome sequence of Caloranaerobacter sp. H53214.</title>
        <authorList>
            <person name="Jiang L.J."/>
            <person name="Shao Z.Z."/>
            <person name="Long M.N."/>
        </authorList>
    </citation>
    <scope>NUCLEOTIDE SEQUENCE [LARGE SCALE GENOMIC DNA]</scope>
    <source>
        <strain evidence="21 22">H53214</strain>
    </source>
</reference>
<evidence type="ECO:0000256" key="16">
    <source>
        <dbReference type="ARBA" id="ARBA00075337"/>
    </source>
</evidence>
<feature type="domain" description="THUMP" evidence="20">
    <location>
        <begin position="59"/>
        <end position="165"/>
    </location>
</feature>
<evidence type="ECO:0000256" key="12">
    <source>
        <dbReference type="ARBA" id="ARBA00058382"/>
    </source>
</evidence>
<dbReference type="GO" id="GO:0009228">
    <property type="term" value="P:thiamine biosynthetic process"/>
    <property type="evidence" value="ECO:0007669"/>
    <property type="project" value="UniProtKB-KW"/>
</dbReference>
<dbReference type="STRING" id="1156417.Y919_10015"/>
<dbReference type="RefSeq" id="WP_035164376.1">
    <property type="nucleotide sequence ID" value="NZ_AZTB01000060.1"/>
</dbReference>
<comment type="similarity">
    <text evidence="13 19">Belongs to the ThiI family.</text>
</comment>
<dbReference type="InterPro" id="IPR049962">
    <property type="entry name" value="THUMP_ThiI"/>
</dbReference>
<dbReference type="GO" id="GO:0052837">
    <property type="term" value="P:thiazole biosynthetic process"/>
    <property type="evidence" value="ECO:0007669"/>
    <property type="project" value="TreeGrafter"/>
</dbReference>
<feature type="binding site" evidence="19">
    <location>
        <begin position="208"/>
        <end position="209"/>
    </location>
    <ligand>
        <name>ATP</name>
        <dbReference type="ChEBI" id="CHEBI:30616"/>
    </ligand>
</feature>
<keyword evidence="6 19" id="KW-0547">Nucleotide-binding</keyword>
<dbReference type="EMBL" id="AZTB01000060">
    <property type="protein sequence ID" value="KGG79768.1"/>
    <property type="molecule type" value="Genomic_DNA"/>
</dbReference>
<dbReference type="PANTHER" id="PTHR43209:SF1">
    <property type="entry name" value="TRNA SULFURTRANSFERASE"/>
    <property type="match status" value="1"/>
</dbReference>
<evidence type="ECO:0000313" key="21">
    <source>
        <dbReference type="EMBL" id="KGG79768.1"/>
    </source>
</evidence>
<dbReference type="GO" id="GO:0009229">
    <property type="term" value="P:thiamine diphosphate biosynthetic process"/>
    <property type="evidence" value="ECO:0007669"/>
    <property type="project" value="UniProtKB-UniRule"/>
</dbReference>
<dbReference type="SMART" id="SM00981">
    <property type="entry name" value="THUMP"/>
    <property type="match status" value="1"/>
</dbReference>
<dbReference type="InterPro" id="IPR004114">
    <property type="entry name" value="THUMP_dom"/>
</dbReference>
<evidence type="ECO:0000256" key="17">
    <source>
        <dbReference type="ARBA" id="ARBA00077849"/>
    </source>
</evidence>
<dbReference type="InterPro" id="IPR014729">
    <property type="entry name" value="Rossmann-like_a/b/a_fold"/>
</dbReference>
<evidence type="ECO:0000256" key="15">
    <source>
        <dbReference type="ARBA" id="ARBA00071867"/>
    </source>
</evidence>
<evidence type="ECO:0000256" key="4">
    <source>
        <dbReference type="ARBA" id="ARBA00022555"/>
    </source>
</evidence>
<dbReference type="GO" id="GO:0002937">
    <property type="term" value="P:tRNA 4-thiouridine biosynthesis"/>
    <property type="evidence" value="ECO:0007669"/>
    <property type="project" value="TreeGrafter"/>
</dbReference>
<evidence type="ECO:0000256" key="8">
    <source>
        <dbReference type="ARBA" id="ARBA00022884"/>
    </source>
</evidence>
<dbReference type="Gene3D" id="3.30.2130.30">
    <property type="match status" value="1"/>
</dbReference>
<dbReference type="AlphaFoldDB" id="A0A096BGA2"/>
<evidence type="ECO:0000256" key="13">
    <source>
        <dbReference type="ARBA" id="ARBA00061472"/>
    </source>
</evidence>
<evidence type="ECO:0000256" key="2">
    <source>
        <dbReference type="ARBA" id="ARBA00004948"/>
    </source>
</evidence>
<dbReference type="GO" id="GO:0004810">
    <property type="term" value="F:CCA tRNA nucleotidyltransferase activity"/>
    <property type="evidence" value="ECO:0007669"/>
    <property type="project" value="InterPro"/>
</dbReference>
<keyword evidence="7 19" id="KW-0067">ATP-binding</keyword>
<name>A0A096BGA2_9FIRM</name>
<evidence type="ECO:0000256" key="9">
    <source>
        <dbReference type="ARBA" id="ARBA00022977"/>
    </source>
</evidence>
<dbReference type="UniPathway" id="UPA00060"/>
<dbReference type="PANTHER" id="PTHR43209">
    <property type="entry name" value="TRNA SULFURTRANSFERASE"/>
    <property type="match status" value="1"/>
</dbReference>
<comment type="subcellular location">
    <subcellularLocation>
        <location evidence="1 19">Cytoplasm</location>
    </subcellularLocation>
</comment>
<dbReference type="InterPro" id="IPR050102">
    <property type="entry name" value="tRNA_sulfurtransferase_ThiI"/>
</dbReference>
<keyword evidence="9 19" id="KW-0784">Thiamine biosynthesis</keyword>
<evidence type="ECO:0000256" key="10">
    <source>
        <dbReference type="ARBA" id="ARBA00050570"/>
    </source>
</evidence>
<comment type="function">
    <text evidence="12 19">Catalyzes the ATP-dependent transfer of a sulfur to tRNA to produce 4-thiouridine in position 8 of tRNAs, which functions as a near-UV photosensor. Also catalyzes the transfer of sulfur to the sulfur carrier protein ThiS, forming ThiS-thiocarboxylate. This is a step in the synthesis of thiazole, in the thiamine biosynthesis pathway. The sulfur is donated as persulfide by IscS.</text>
</comment>
<keyword evidence="5 19" id="KW-0808">Transferase</keyword>
<keyword evidence="3 19" id="KW-0963">Cytoplasm</keyword>
<dbReference type="CDD" id="cd11716">
    <property type="entry name" value="THUMP_ThiI"/>
    <property type="match status" value="1"/>
</dbReference>
<comment type="catalytic activity">
    <reaction evidence="11 19">
        <text>[ThiS sulfur-carrier protein]-C-terminal Gly-Gly-AMP + S-sulfanyl-L-cysteinyl-[cysteine desulfurase] + AH2 = [ThiS sulfur-carrier protein]-C-terminal-Gly-aminoethanethioate + L-cysteinyl-[cysteine desulfurase] + A + AMP + 2 H(+)</text>
        <dbReference type="Rhea" id="RHEA:43340"/>
        <dbReference type="Rhea" id="RHEA-COMP:12157"/>
        <dbReference type="Rhea" id="RHEA-COMP:12158"/>
        <dbReference type="Rhea" id="RHEA-COMP:12910"/>
        <dbReference type="Rhea" id="RHEA-COMP:19908"/>
        <dbReference type="ChEBI" id="CHEBI:13193"/>
        <dbReference type="ChEBI" id="CHEBI:15378"/>
        <dbReference type="ChEBI" id="CHEBI:17499"/>
        <dbReference type="ChEBI" id="CHEBI:29950"/>
        <dbReference type="ChEBI" id="CHEBI:61963"/>
        <dbReference type="ChEBI" id="CHEBI:90618"/>
        <dbReference type="ChEBI" id="CHEBI:232372"/>
        <dbReference type="ChEBI" id="CHEBI:456215"/>
    </reaction>
</comment>
<evidence type="ECO:0000256" key="11">
    <source>
        <dbReference type="ARBA" id="ARBA00052330"/>
    </source>
</evidence>
<evidence type="ECO:0000256" key="6">
    <source>
        <dbReference type="ARBA" id="ARBA00022741"/>
    </source>
</evidence>
<dbReference type="InterPro" id="IPR020536">
    <property type="entry name" value="ThiI_AANH"/>
</dbReference>
<dbReference type="GO" id="GO:0000049">
    <property type="term" value="F:tRNA binding"/>
    <property type="evidence" value="ECO:0007669"/>
    <property type="project" value="UniProtKB-UniRule"/>
</dbReference>
<evidence type="ECO:0000256" key="3">
    <source>
        <dbReference type="ARBA" id="ARBA00022490"/>
    </source>
</evidence>
<dbReference type="InterPro" id="IPR054173">
    <property type="entry name" value="ThiI_fer"/>
</dbReference>
<proteinExistence type="inferred from homology"/>
<evidence type="ECO:0000256" key="14">
    <source>
        <dbReference type="ARBA" id="ARBA00066827"/>
    </source>
</evidence>
<dbReference type="HAMAP" id="MF_00021">
    <property type="entry name" value="ThiI"/>
    <property type="match status" value="1"/>
</dbReference>
<evidence type="ECO:0000256" key="7">
    <source>
        <dbReference type="ARBA" id="ARBA00022840"/>
    </source>
</evidence>
<dbReference type="GO" id="GO:0005524">
    <property type="term" value="F:ATP binding"/>
    <property type="evidence" value="ECO:0007669"/>
    <property type="project" value="UniProtKB-UniRule"/>
</dbReference>
<dbReference type="Pfam" id="PF22025">
    <property type="entry name" value="ThiI_fer"/>
    <property type="match status" value="1"/>
</dbReference>
<dbReference type="Pfam" id="PF02568">
    <property type="entry name" value="ThiI"/>
    <property type="match status" value="1"/>
</dbReference>
<organism evidence="21 22">
    <name type="scientific">Caloranaerobacter azorensis H53214</name>
    <dbReference type="NCBI Taxonomy" id="1156417"/>
    <lineage>
        <taxon>Bacteria</taxon>
        <taxon>Bacillati</taxon>
        <taxon>Bacillota</taxon>
        <taxon>Tissierellia</taxon>
        <taxon>Tissierellales</taxon>
        <taxon>Thermohalobacteraceae</taxon>
        <taxon>Caloranaerobacter</taxon>
    </lineage>
</organism>
<accession>A0A096BGA2</accession>
<dbReference type="Proteomes" id="UP000029622">
    <property type="component" value="Unassembled WGS sequence"/>
</dbReference>
<evidence type="ECO:0000313" key="22">
    <source>
        <dbReference type="Proteomes" id="UP000029622"/>
    </source>
</evidence>
<gene>
    <name evidence="19" type="primary">thiI</name>
    <name evidence="21" type="ORF">Y919_10015</name>
</gene>
<protein>
    <recommendedName>
        <fullName evidence="15 19">Probable tRNA sulfurtransferase</fullName>
        <ecNumber evidence="14 19">2.8.1.4</ecNumber>
    </recommendedName>
    <alternativeName>
        <fullName evidence="16 19">Sulfur carrier protein ThiS sulfurtransferase</fullName>
    </alternativeName>
    <alternativeName>
        <fullName evidence="17 19">Thiamine biosynthesis protein ThiI</fullName>
    </alternativeName>
    <alternativeName>
        <fullName evidence="18 19">tRNA 4-thiouridine synthase</fullName>
    </alternativeName>
</protein>
<evidence type="ECO:0000256" key="19">
    <source>
        <dbReference type="HAMAP-Rule" id="MF_00021"/>
    </source>
</evidence>
<dbReference type="FunFam" id="3.40.50.620:FF:000053">
    <property type="entry name" value="Probable tRNA sulfurtransferase"/>
    <property type="match status" value="1"/>
</dbReference>
<evidence type="ECO:0000256" key="18">
    <source>
        <dbReference type="ARBA" id="ARBA00080570"/>
    </source>
</evidence>
<feature type="binding site" evidence="19">
    <location>
        <begin position="183"/>
        <end position="184"/>
    </location>
    <ligand>
        <name>ATP</name>
        <dbReference type="ChEBI" id="CHEBI:30616"/>
    </ligand>
</feature>
<dbReference type="InterPro" id="IPR003720">
    <property type="entry name" value="tRNA_STrfase"/>
</dbReference>
<dbReference type="CDD" id="cd01712">
    <property type="entry name" value="PPase_ThiI"/>
    <property type="match status" value="1"/>
</dbReference>
<dbReference type="Gene3D" id="3.40.50.620">
    <property type="entry name" value="HUPs"/>
    <property type="match status" value="1"/>
</dbReference>
<dbReference type="GO" id="GO:0005829">
    <property type="term" value="C:cytosol"/>
    <property type="evidence" value="ECO:0007669"/>
    <property type="project" value="TreeGrafter"/>
</dbReference>
<sequence>MQRIVSISFGEIALKGLNRSYFEKKLLNQIKRSIKGLGESKVYRDQGKIYVITDDENIERIVEKLKKVFGIVYISPGYRVEKDIEKMIEKAIESVKQTIAHKEVKTFKVQVKRADKKFPIKSMDVARKIGAAILREIKVLKVDVNNPDLLVKVDIRDYCYIYTDKIKGYGGLPVGTNGRALLLLSGGIDSPVAGFMIAKRGVSIDAVHFHSYPFTSERAEEKVKKLAGLLSEYCGNMKLYSVNILPIQREITEKCPEDEMTIISRRFMMRIAERIAEKEGIDALITGESLGQVASQTIKSLNVTNSVVKRPVFRPLIGMDKVEITEIAVDIGTYETSILPYEDCCTVFLPKHPVTRPKLEDIEKSEASLDVENLVEDAIRKMKIIEINFQENAE</sequence>
<dbReference type="NCBIfam" id="TIGR00342">
    <property type="entry name" value="tRNA uracil 4-sulfurtransferase ThiI"/>
    <property type="match status" value="1"/>
</dbReference>
<evidence type="ECO:0000256" key="1">
    <source>
        <dbReference type="ARBA" id="ARBA00004496"/>
    </source>
</evidence>